<evidence type="ECO:0000259" key="18">
    <source>
        <dbReference type="PROSITE" id="PS50885"/>
    </source>
</evidence>
<evidence type="ECO:0000259" key="17">
    <source>
        <dbReference type="PROSITE" id="PS50113"/>
    </source>
</evidence>
<keyword evidence="12 15" id="KW-1133">Transmembrane helix</keyword>
<dbReference type="CDD" id="cd00082">
    <property type="entry name" value="HisKA"/>
    <property type="match status" value="1"/>
</dbReference>
<dbReference type="SUPFAM" id="SSF47384">
    <property type="entry name" value="Homodimeric domain of signal transducing histidine kinase"/>
    <property type="match status" value="1"/>
</dbReference>
<dbReference type="Pfam" id="PF00672">
    <property type="entry name" value="HAMP"/>
    <property type="match status" value="1"/>
</dbReference>
<dbReference type="RefSeq" id="WP_121450052.1">
    <property type="nucleotide sequence ID" value="NZ_RBWE01000001.1"/>
</dbReference>
<feature type="domain" description="PAC" evidence="17">
    <location>
        <begin position="314"/>
        <end position="366"/>
    </location>
</feature>
<dbReference type="InterPro" id="IPR000700">
    <property type="entry name" value="PAS-assoc_C"/>
</dbReference>
<keyword evidence="13" id="KW-0902">Two-component regulatory system</keyword>
<keyword evidence="10" id="KW-0418">Kinase</keyword>
<dbReference type="InterPro" id="IPR004358">
    <property type="entry name" value="Sig_transdc_His_kin-like_C"/>
</dbReference>
<dbReference type="SMART" id="SM00304">
    <property type="entry name" value="HAMP"/>
    <property type="match status" value="1"/>
</dbReference>
<evidence type="ECO:0000256" key="15">
    <source>
        <dbReference type="SAM" id="Phobius"/>
    </source>
</evidence>
<evidence type="ECO:0000256" key="3">
    <source>
        <dbReference type="ARBA" id="ARBA00004236"/>
    </source>
</evidence>
<dbReference type="GO" id="GO:0000155">
    <property type="term" value="F:phosphorelay sensor kinase activity"/>
    <property type="evidence" value="ECO:0007669"/>
    <property type="project" value="InterPro"/>
</dbReference>
<dbReference type="PROSITE" id="PS50885">
    <property type="entry name" value="HAMP"/>
    <property type="match status" value="1"/>
</dbReference>
<keyword evidence="9" id="KW-0547">Nucleotide-binding</keyword>
<dbReference type="GO" id="GO:0000156">
    <property type="term" value="F:phosphorelay response regulator activity"/>
    <property type="evidence" value="ECO:0007669"/>
    <property type="project" value="TreeGrafter"/>
</dbReference>
<dbReference type="SMART" id="SM00091">
    <property type="entry name" value="PAS"/>
    <property type="match status" value="1"/>
</dbReference>
<dbReference type="GO" id="GO:0006355">
    <property type="term" value="P:regulation of DNA-templated transcription"/>
    <property type="evidence" value="ECO:0007669"/>
    <property type="project" value="InterPro"/>
</dbReference>
<dbReference type="FunFam" id="3.30.565.10:FF:000006">
    <property type="entry name" value="Sensor histidine kinase WalK"/>
    <property type="match status" value="1"/>
</dbReference>
<dbReference type="CDD" id="cd06225">
    <property type="entry name" value="HAMP"/>
    <property type="match status" value="1"/>
</dbReference>
<dbReference type="SUPFAM" id="SSF158472">
    <property type="entry name" value="HAMP domain-like"/>
    <property type="match status" value="1"/>
</dbReference>
<evidence type="ECO:0000256" key="12">
    <source>
        <dbReference type="ARBA" id="ARBA00022989"/>
    </source>
</evidence>
<evidence type="ECO:0000313" key="19">
    <source>
        <dbReference type="EMBL" id="RKO65576.1"/>
    </source>
</evidence>
<protein>
    <recommendedName>
        <fullName evidence="4">histidine kinase</fullName>
        <ecNumber evidence="4">2.7.13.3</ecNumber>
    </recommendedName>
</protein>
<feature type="transmembrane region" description="Helical" evidence="15">
    <location>
        <begin position="168"/>
        <end position="187"/>
    </location>
</feature>
<dbReference type="InterPro" id="IPR036890">
    <property type="entry name" value="HATPase_C_sf"/>
</dbReference>
<dbReference type="EMBL" id="RBWE01000001">
    <property type="protein sequence ID" value="RKO65576.1"/>
    <property type="molecule type" value="Genomic_DNA"/>
</dbReference>
<evidence type="ECO:0000256" key="11">
    <source>
        <dbReference type="ARBA" id="ARBA00022840"/>
    </source>
</evidence>
<accession>A0A494WQZ7</accession>
<evidence type="ECO:0000256" key="13">
    <source>
        <dbReference type="ARBA" id="ARBA00023012"/>
    </source>
</evidence>
<comment type="catalytic activity">
    <reaction evidence="1">
        <text>ATP + protein L-histidine = ADP + protein N-phospho-L-histidine.</text>
        <dbReference type="EC" id="2.7.13.3"/>
    </reaction>
</comment>
<dbReference type="PANTHER" id="PTHR42878">
    <property type="entry name" value="TWO-COMPONENT HISTIDINE KINASE"/>
    <property type="match status" value="1"/>
</dbReference>
<evidence type="ECO:0000259" key="16">
    <source>
        <dbReference type="PROSITE" id="PS50109"/>
    </source>
</evidence>
<name>A0A494WQZ7_9FIRM</name>
<dbReference type="Gene3D" id="6.10.340.10">
    <property type="match status" value="1"/>
</dbReference>
<keyword evidence="11" id="KW-0067">ATP-binding</keyword>
<dbReference type="Pfam" id="PF02518">
    <property type="entry name" value="HATPase_c"/>
    <property type="match status" value="1"/>
</dbReference>
<evidence type="ECO:0000256" key="7">
    <source>
        <dbReference type="ARBA" id="ARBA00022679"/>
    </source>
</evidence>
<dbReference type="PROSITE" id="PS50113">
    <property type="entry name" value="PAC"/>
    <property type="match status" value="1"/>
</dbReference>
<dbReference type="Gene3D" id="3.30.450.20">
    <property type="entry name" value="PAS domain"/>
    <property type="match status" value="1"/>
</dbReference>
<dbReference type="PRINTS" id="PR00344">
    <property type="entry name" value="BCTRLSENSOR"/>
</dbReference>
<dbReference type="InterPro" id="IPR003660">
    <property type="entry name" value="HAMP_dom"/>
</dbReference>
<evidence type="ECO:0000256" key="1">
    <source>
        <dbReference type="ARBA" id="ARBA00000085"/>
    </source>
</evidence>
<dbReference type="FunFam" id="1.10.287.130:FF:000008">
    <property type="entry name" value="Two-component sensor histidine kinase"/>
    <property type="match status" value="1"/>
</dbReference>
<keyword evidence="7" id="KW-0808">Transferase</keyword>
<feature type="domain" description="HAMP" evidence="18">
    <location>
        <begin position="189"/>
        <end position="241"/>
    </location>
</feature>
<reference evidence="19 20" key="1">
    <citation type="submission" date="2018-10" db="EMBL/GenBank/DDBJ databases">
        <authorList>
            <person name="Grouzdev D.S."/>
            <person name="Krutkina M.S."/>
            <person name="Tourova T.P."/>
            <person name="Nazina T.N."/>
        </authorList>
    </citation>
    <scope>NUCLEOTIDE SEQUENCE [LARGE SCALE GENOMIC DNA]</scope>
    <source>
        <strain evidence="19 20">435</strain>
    </source>
</reference>
<evidence type="ECO:0000256" key="9">
    <source>
        <dbReference type="ARBA" id="ARBA00022741"/>
    </source>
</evidence>
<evidence type="ECO:0000256" key="5">
    <source>
        <dbReference type="ARBA" id="ARBA00022475"/>
    </source>
</evidence>
<comment type="caution">
    <text evidence="19">The sequence shown here is derived from an EMBL/GenBank/DDBJ whole genome shotgun (WGS) entry which is preliminary data.</text>
</comment>
<comment type="subcellular location">
    <subcellularLocation>
        <location evidence="3">Cell membrane</location>
    </subcellularLocation>
    <subcellularLocation>
        <location evidence="2">Membrane</location>
        <topology evidence="2">Multi-pass membrane protein</topology>
    </subcellularLocation>
</comment>
<dbReference type="InterPro" id="IPR035965">
    <property type="entry name" value="PAS-like_dom_sf"/>
</dbReference>
<dbReference type="GO" id="GO:0005524">
    <property type="term" value="F:ATP binding"/>
    <property type="evidence" value="ECO:0007669"/>
    <property type="project" value="UniProtKB-KW"/>
</dbReference>
<evidence type="ECO:0000256" key="8">
    <source>
        <dbReference type="ARBA" id="ARBA00022692"/>
    </source>
</evidence>
<dbReference type="EC" id="2.7.13.3" evidence="4"/>
<dbReference type="GO" id="GO:0030295">
    <property type="term" value="F:protein kinase activator activity"/>
    <property type="evidence" value="ECO:0007669"/>
    <property type="project" value="TreeGrafter"/>
</dbReference>
<dbReference type="AlphaFoldDB" id="A0A494WQZ7"/>
<evidence type="ECO:0000256" key="2">
    <source>
        <dbReference type="ARBA" id="ARBA00004141"/>
    </source>
</evidence>
<keyword evidence="8 15" id="KW-0812">Transmembrane</keyword>
<dbReference type="InterPro" id="IPR000014">
    <property type="entry name" value="PAS"/>
</dbReference>
<feature type="domain" description="Histidine kinase" evidence="16">
    <location>
        <begin position="370"/>
        <end position="587"/>
    </location>
</feature>
<dbReference type="CDD" id="cd00075">
    <property type="entry name" value="HATPase"/>
    <property type="match status" value="1"/>
</dbReference>
<dbReference type="SUPFAM" id="SSF55874">
    <property type="entry name" value="ATPase domain of HSP90 chaperone/DNA topoisomerase II/histidine kinase"/>
    <property type="match status" value="1"/>
</dbReference>
<dbReference type="GO" id="GO:0007234">
    <property type="term" value="P:osmosensory signaling via phosphorelay pathway"/>
    <property type="evidence" value="ECO:0007669"/>
    <property type="project" value="TreeGrafter"/>
</dbReference>
<dbReference type="OrthoDB" id="9813151at2"/>
<keyword evidence="5" id="KW-1003">Cell membrane</keyword>
<dbReference type="InterPro" id="IPR003594">
    <property type="entry name" value="HATPase_dom"/>
</dbReference>
<evidence type="ECO:0000256" key="4">
    <source>
        <dbReference type="ARBA" id="ARBA00012438"/>
    </source>
</evidence>
<organism evidence="19 20">
    <name type="scientific">Desulfofundulus salinus</name>
    <dbReference type="NCBI Taxonomy" id="2419843"/>
    <lineage>
        <taxon>Bacteria</taxon>
        <taxon>Bacillati</taxon>
        <taxon>Bacillota</taxon>
        <taxon>Clostridia</taxon>
        <taxon>Eubacteriales</taxon>
        <taxon>Peptococcaceae</taxon>
        <taxon>Desulfofundulus</taxon>
    </lineage>
</organism>
<dbReference type="PANTHER" id="PTHR42878:SF7">
    <property type="entry name" value="SENSOR HISTIDINE KINASE GLRK"/>
    <property type="match status" value="1"/>
</dbReference>
<keyword evidence="14 15" id="KW-0472">Membrane</keyword>
<dbReference type="Pfam" id="PF00989">
    <property type="entry name" value="PAS"/>
    <property type="match status" value="1"/>
</dbReference>
<dbReference type="SMART" id="SM00387">
    <property type="entry name" value="HATPase_c"/>
    <property type="match status" value="1"/>
</dbReference>
<dbReference type="SMART" id="SM00388">
    <property type="entry name" value="HisKA"/>
    <property type="match status" value="1"/>
</dbReference>
<dbReference type="SUPFAM" id="SSF55785">
    <property type="entry name" value="PYP-like sensor domain (PAS domain)"/>
    <property type="match status" value="1"/>
</dbReference>
<proteinExistence type="predicted"/>
<dbReference type="InterPro" id="IPR013767">
    <property type="entry name" value="PAS_fold"/>
</dbReference>
<dbReference type="InterPro" id="IPR003661">
    <property type="entry name" value="HisK_dim/P_dom"/>
</dbReference>
<keyword evidence="6" id="KW-0597">Phosphoprotein</keyword>
<dbReference type="InterPro" id="IPR050351">
    <property type="entry name" value="BphY/WalK/GraS-like"/>
</dbReference>
<evidence type="ECO:0000313" key="20">
    <source>
        <dbReference type="Proteomes" id="UP000271256"/>
    </source>
</evidence>
<evidence type="ECO:0000256" key="6">
    <source>
        <dbReference type="ARBA" id="ARBA00022553"/>
    </source>
</evidence>
<dbReference type="Pfam" id="PF00512">
    <property type="entry name" value="HisKA"/>
    <property type="match status" value="1"/>
</dbReference>
<dbReference type="PROSITE" id="PS50109">
    <property type="entry name" value="HIS_KIN"/>
    <property type="match status" value="1"/>
</dbReference>
<dbReference type="GO" id="GO:0005886">
    <property type="term" value="C:plasma membrane"/>
    <property type="evidence" value="ECO:0007669"/>
    <property type="project" value="UniProtKB-SubCell"/>
</dbReference>
<gene>
    <name evidence="19" type="ORF">D7024_00400</name>
</gene>
<dbReference type="InterPro" id="IPR036097">
    <property type="entry name" value="HisK_dim/P_sf"/>
</dbReference>
<feature type="transmembrane region" description="Helical" evidence="15">
    <location>
        <begin position="12"/>
        <end position="32"/>
    </location>
</feature>
<dbReference type="InterPro" id="IPR005467">
    <property type="entry name" value="His_kinase_dom"/>
</dbReference>
<evidence type="ECO:0000256" key="14">
    <source>
        <dbReference type="ARBA" id="ARBA00023136"/>
    </source>
</evidence>
<dbReference type="NCBIfam" id="TIGR00229">
    <property type="entry name" value="sensory_box"/>
    <property type="match status" value="1"/>
</dbReference>
<sequence>MFKSLFGKLMSTYIAIILITLLVLGMAMSYLLGDYYYSAKEAELLNKGREVARIIAENTEQNRPAADVVDTLNRFWENRMVMISKDILVLMARGEFYNNTRRFWLEPADAQILLEGKTVSRRGYLPRPEQLVIFVAVPVEVNNEVAGAVFLSAPLADVTDAVGAVRRLMFLAALPALLLAALLGLYLSRSIARPLRRLSDAAVQIAGGDYRQRIELKSADEFGYLAQNFNRMAMSLEETVGALAREKEKIENILANMAEGVVAVDGSNRVILLNRQAIRTLGLGESADLTVQLYGEPVPDSQLKELFAAVLASGETCSREYTPDDGHSYLLVHVSPLIDQAGNNFGAVGVLQDITELKKLDQLRRDFVANVSHELRTPLTSVQGYVEAMLDRAIPSEDRDKYLTIIHRETLRLNKLIYDLLDLSLIESRKEKWDLNEIDVPELVDQVLVKLRPLIENHQVTIERDFPDQLPPMLGNEDRIEQVLLNLLDNAVKFSPPGGIIMLRAKVENDNITVSVADQGPGIPPEDLEHIWERFHRVEKSRSRALGGTGLGLAIVRQIVEAHGGTVNVQSEVGKGTTFSFTIQALPAETQG</sequence>
<dbReference type="Proteomes" id="UP000271256">
    <property type="component" value="Unassembled WGS sequence"/>
</dbReference>
<dbReference type="Gene3D" id="3.30.565.10">
    <property type="entry name" value="Histidine kinase-like ATPase, C-terminal domain"/>
    <property type="match status" value="1"/>
</dbReference>
<dbReference type="Gene3D" id="1.10.287.130">
    <property type="match status" value="1"/>
</dbReference>
<keyword evidence="20" id="KW-1185">Reference proteome</keyword>
<evidence type="ECO:0000256" key="10">
    <source>
        <dbReference type="ARBA" id="ARBA00022777"/>
    </source>
</evidence>
<dbReference type="CDD" id="cd00130">
    <property type="entry name" value="PAS"/>
    <property type="match status" value="1"/>
</dbReference>